<evidence type="ECO:0000313" key="5">
    <source>
        <dbReference type="EMBL" id="TIB28069.1"/>
    </source>
</evidence>
<protein>
    <recommendedName>
        <fullName evidence="4">GST C-terminal domain-containing protein</fullName>
    </recommendedName>
</protein>
<feature type="binding site" evidence="2">
    <location>
        <begin position="142"/>
        <end position="143"/>
    </location>
    <ligand>
        <name>glutathione</name>
        <dbReference type="ChEBI" id="CHEBI:57925"/>
    </ligand>
</feature>
<evidence type="ECO:0000256" key="2">
    <source>
        <dbReference type="PIRSR" id="PIRSR015753-2"/>
    </source>
</evidence>
<dbReference type="SFLD" id="SFLDS00019">
    <property type="entry name" value="Glutathione_Transferase_(cytos"/>
    <property type="match status" value="1"/>
</dbReference>
<dbReference type="Pfam" id="PF13410">
    <property type="entry name" value="GST_C_2"/>
    <property type="match status" value="1"/>
</dbReference>
<organism evidence="5 6">
    <name type="scientific">Wallemia ichthyophaga</name>
    <dbReference type="NCBI Taxonomy" id="245174"/>
    <lineage>
        <taxon>Eukaryota</taxon>
        <taxon>Fungi</taxon>
        <taxon>Dikarya</taxon>
        <taxon>Basidiomycota</taxon>
        <taxon>Wallemiomycotina</taxon>
        <taxon>Wallemiomycetes</taxon>
        <taxon>Wallemiales</taxon>
        <taxon>Wallemiaceae</taxon>
        <taxon>Wallemia</taxon>
    </lineage>
</organism>
<dbReference type="SUPFAM" id="SSF52833">
    <property type="entry name" value="Thioredoxin-like"/>
    <property type="match status" value="1"/>
</dbReference>
<dbReference type="AlphaFoldDB" id="A0A4T0IES4"/>
<dbReference type="PANTHER" id="PTHR32419">
    <property type="entry name" value="GLUTATHIONYL-HYDROQUINONE REDUCTASE"/>
    <property type="match status" value="1"/>
</dbReference>
<feature type="binding site" evidence="2">
    <location>
        <begin position="124"/>
        <end position="127"/>
    </location>
    <ligand>
        <name>glutathione</name>
        <dbReference type="ChEBI" id="CHEBI:57925"/>
    </ligand>
</feature>
<feature type="domain" description="GST C-terminal" evidence="4">
    <location>
        <begin position="162"/>
        <end position="289"/>
    </location>
</feature>
<dbReference type="PANTHER" id="PTHR32419:SF6">
    <property type="entry name" value="GLUTATHIONE S-TRANSFERASE OMEGA-LIKE 1-RELATED"/>
    <property type="match status" value="1"/>
</dbReference>
<dbReference type="InterPro" id="IPR036249">
    <property type="entry name" value="Thioredoxin-like_sf"/>
</dbReference>
<proteinExistence type="predicted"/>
<dbReference type="EMBL" id="SPOI01000367">
    <property type="protein sequence ID" value="TIB28069.1"/>
    <property type="molecule type" value="Genomic_DNA"/>
</dbReference>
<dbReference type="SFLD" id="SFLDG01148">
    <property type="entry name" value="Xi_(cytGST)"/>
    <property type="match status" value="1"/>
</dbReference>
<feature type="active site" description="Proton donor/acceptor" evidence="1">
    <location>
        <position position="185"/>
    </location>
</feature>
<dbReference type="InterPro" id="IPR047047">
    <property type="entry name" value="GST_Omega-like_C"/>
</dbReference>
<evidence type="ECO:0000259" key="4">
    <source>
        <dbReference type="PROSITE" id="PS50405"/>
    </source>
</evidence>
<dbReference type="SFLD" id="SFLDG01206">
    <property type="entry name" value="Xi.1"/>
    <property type="match status" value="1"/>
</dbReference>
<gene>
    <name evidence="5" type="ORF">E3P86_03933</name>
</gene>
<dbReference type="InterPro" id="IPR010987">
    <property type="entry name" value="Glutathione-S-Trfase_C-like"/>
</dbReference>
<dbReference type="GO" id="GO:0004364">
    <property type="term" value="F:glutathione transferase activity"/>
    <property type="evidence" value="ECO:0007669"/>
    <property type="project" value="InterPro"/>
</dbReference>
<dbReference type="SUPFAM" id="SSF47616">
    <property type="entry name" value="GST C-terminal domain-like"/>
    <property type="match status" value="1"/>
</dbReference>
<dbReference type="Gene3D" id="1.20.1050.10">
    <property type="match status" value="1"/>
</dbReference>
<accession>A0A4T0IES4</accession>
<dbReference type="PROSITE" id="PS50405">
    <property type="entry name" value="GST_CTER"/>
    <property type="match status" value="1"/>
</dbReference>
<name>A0A4T0IES4_WALIC</name>
<dbReference type="InterPro" id="IPR036282">
    <property type="entry name" value="Glutathione-S-Trfase_C_sf"/>
</dbReference>
<dbReference type="GO" id="GO:0005737">
    <property type="term" value="C:cytoplasm"/>
    <property type="evidence" value="ECO:0007669"/>
    <property type="project" value="TreeGrafter"/>
</dbReference>
<dbReference type="InterPro" id="IPR016639">
    <property type="entry name" value="GST_Omega/GSH"/>
</dbReference>
<feature type="site" description="Lowers pKa of active site Cys" evidence="3">
    <location>
        <position position="244"/>
    </location>
</feature>
<dbReference type="Pfam" id="PF13409">
    <property type="entry name" value="GST_N_2"/>
    <property type="match status" value="1"/>
</dbReference>
<dbReference type="CDD" id="cd03190">
    <property type="entry name" value="GST_C_Omega_like"/>
    <property type="match status" value="1"/>
</dbReference>
<feature type="site" description="Lowers pKa of active site Cys" evidence="3">
    <location>
        <position position="289"/>
    </location>
</feature>
<feature type="active site" description="Nucleophile" evidence="1">
    <location>
        <position position="55"/>
    </location>
</feature>
<reference evidence="5 6" key="1">
    <citation type="submission" date="2019-03" db="EMBL/GenBank/DDBJ databases">
        <title>Sequencing 23 genomes of Wallemia ichthyophaga.</title>
        <authorList>
            <person name="Gostincar C."/>
        </authorList>
    </citation>
    <scope>NUCLEOTIDE SEQUENCE [LARGE SCALE GENOMIC DNA]</scope>
    <source>
        <strain evidence="5 6">EXF-6200</strain>
    </source>
</reference>
<evidence type="ECO:0000313" key="6">
    <source>
        <dbReference type="Proteomes" id="UP000310689"/>
    </source>
</evidence>
<dbReference type="Gene3D" id="3.40.30.10">
    <property type="entry name" value="Glutaredoxin"/>
    <property type="match status" value="1"/>
</dbReference>
<dbReference type="Proteomes" id="UP000310689">
    <property type="component" value="Unassembled WGS sequence"/>
</dbReference>
<evidence type="ECO:0000256" key="3">
    <source>
        <dbReference type="PIRSR" id="PIRSR015753-3"/>
    </source>
</evidence>
<dbReference type="InterPro" id="IPR004045">
    <property type="entry name" value="Glutathione_S-Trfase_N"/>
</dbReference>
<dbReference type="InterPro" id="IPR040079">
    <property type="entry name" value="Glutathione_S-Trfase"/>
</dbReference>
<comment type="caution">
    <text evidence="5">The sequence shown here is derived from an EMBL/GenBank/DDBJ whole genome shotgun (WGS) entry which is preliminary data.</text>
</comment>
<feature type="binding site" evidence="2">
    <location>
        <position position="88"/>
    </location>
    <ligand>
        <name>glutathione</name>
        <dbReference type="ChEBI" id="CHEBI:57925"/>
    </ligand>
</feature>
<dbReference type="PIRSF" id="PIRSF015753">
    <property type="entry name" value="GST"/>
    <property type="match status" value="1"/>
</dbReference>
<evidence type="ECO:0000256" key="1">
    <source>
        <dbReference type="PIRSR" id="PIRSR015753-1"/>
    </source>
</evidence>
<sequence>MRSFINKMSTKSVINWASKDGEFRRQTSAFRDAIKSGTQFEPQSNRYHLVVSYACPWAHRALITRALKGLQDFLPYSVVHPFLGEKGWSFDKDFPGSTGCLIEGAQATHLRDLYFTANKDYDARFTVPIIWDKQQNTIVSNESSEIIRFLNDLNTTSGDLYPDHLKSEIDELNEWVYHTVNNGVYKSGFATTQQAYENNVKPLFASLDRLEAILSDGRDFLVGVQLTEADIRLFTTIIRFDPVYVGHFKSNLGSIRHNYPHINTWMKKLYWKNDAFKSTTNFEHIKFHYYNSHRQINGTGVVPLGPNPNIEPL</sequence>